<keyword evidence="4 5" id="KW-0648">Protein biosynthesis</keyword>
<dbReference type="PROSITE" id="PS00917">
    <property type="entry name" value="ASN_GLN_ASE_2"/>
    <property type="match status" value="1"/>
</dbReference>
<gene>
    <name evidence="5" type="primary">gatD</name>
    <name evidence="11" type="ORF">J5U21_02553</name>
</gene>
<evidence type="ECO:0000256" key="2">
    <source>
        <dbReference type="ARBA" id="ARBA00022741"/>
    </source>
</evidence>
<dbReference type="InterPro" id="IPR011878">
    <property type="entry name" value="GatD"/>
</dbReference>
<dbReference type="GO" id="GO:0016740">
    <property type="term" value="F:transferase activity"/>
    <property type="evidence" value="ECO:0007669"/>
    <property type="project" value="UniProtKB-KW"/>
</dbReference>
<reference evidence="11" key="1">
    <citation type="journal article" date="2021" name="Environ. Microbiol.">
        <title>New insights into the diversity and evolution of the archaeal mobilome from three complete genomes of Saccharolobus shibatae.</title>
        <authorList>
            <person name="Medvedeva S."/>
            <person name="Brandt D."/>
            <person name="Cvirkaite-Krupovic V."/>
            <person name="Liu Y."/>
            <person name="Severinov K."/>
            <person name="Ishino S."/>
            <person name="Ishino Y."/>
            <person name="Prangishvili D."/>
            <person name="Kalinowski J."/>
            <person name="Krupovic M."/>
        </authorList>
    </citation>
    <scope>NUCLEOTIDE SEQUENCE</scope>
    <source>
        <strain evidence="11">BEU9</strain>
    </source>
</reference>
<dbReference type="PANTHER" id="PTHR11707:SF28">
    <property type="entry name" value="60 KDA LYSOPHOSPHOLIPASE"/>
    <property type="match status" value="1"/>
</dbReference>
<evidence type="ECO:0000256" key="7">
    <source>
        <dbReference type="RuleBase" id="RU004457"/>
    </source>
</evidence>
<dbReference type="GO" id="GO:0050567">
    <property type="term" value="F:glutaminyl-tRNA synthase (glutamine-hydrolyzing) activity"/>
    <property type="evidence" value="ECO:0007669"/>
    <property type="project" value="UniProtKB-UniRule"/>
</dbReference>
<feature type="active site" evidence="5">
    <location>
        <position position="180"/>
    </location>
</feature>
<dbReference type="EC" id="6.3.5.-" evidence="5 7"/>
<dbReference type="EMBL" id="CP077715">
    <property type="protein sequence ID" value="QXJ32898.1"/>
    <property type="molecule type" value="Genomic_DNA"/>
</dbReference>
<dbReference type="SMART" id="SM00870">
    <property type="entry name" value="Asparaginase"/>
    <property type="match status" value="1"/>
</dbReference>
<feature type="active site" evidence="5">
    <location>
        <position position="258"/>
    </location>
</feature>
<dbReference type="InterPro" id="IPR006034">
    <property type="entry name" value="Asparaginase/glutaminase-like"/>
</dbReference>
<dbReference type="InterPro" id="IPR027475">
    <property type="entry name" value="Asparaginase/glutaminase_AS2"/>
</dbReference>
<dbReference type="Pfam" id="PF17763">
    <property type="entry name" value="Asparaginase_C"/>
    <property type="match status" value="1"/>
</dbReference>
<dbReference type="Pfam" id="PF00710">
    <property type="entry name" value="Asparaginase"/>
    <property type="match status" value="1"/>
</dbReference>
<dbReference type="InterPro" id="IPR027474">
    <property type="entry name" value="L-asparaginase_N"/>
</dbReference>
<accession>A0A8F5BWS3</accession>
<evidence type="ECO:0000313" key="11">
    <source>
        <dbReference type="EMBL" id="QXJ32898.1"/>
    </source>
</evidence>
<comment type="catalytic activity">
    <reaction evidence="5 7">
        <text>L-glutamyl-tRNA(Gln) + L-glutamine + ATP + H2O = L-glutaminyl-tRNA(Gln) + L-glutamate + ADP + phosphate + H(+)</text>
        <dbReference type="Rhea" id="RHEA:17521"/>
        <dbReference type="Rhea" id="RHEA-COMP:9681"/>
        <dbReference type="Rhea" id="RHEA-COMP:9684"/>
        <dbReference type="ChEBI" id="CHEBI:15377"/>
        <dbReference type="ChEBI" id="CHEBI:15378"/>
        <dbReference type="ChEBI" id="CHEBI:29985"/>
        <dbReference type="ChEBI" id="CHEBI:30616"/>
        <dbReference type="ChEBI" id="CHEBI:43474"/>
        <dbReference type="ChEBI" id="CHEBI:58359"/>
        <dbReference type="ChEBI" id="CHEBI:78520"/>
        <dbReference type="ChEBI" id="CHEBI:78521"/>
        <dbReference type="ChEBI" id="CHEBI:456216"/>
    </reaction>
</comment>
<comment type="subunit">
    <text evidence="5 7">Heterodimer of GatD and GatE.</text>
</comment>
<dbReference type="CDD" id="cd08962">
    <property type="entry name" value="GatD"/>
    <property type="match status" value="1"/>
</dbReference>
<dbReference type="InterPro" id="IPR040919">
    <property type="entry name" value="Asparaginase_C"/>
</dbReference>
<dbReference type="NCBIfam" id="TIGR02153">
    <property type="entry name" value="gatD_arch"/>
    <property type="match status" value="1"/>
</dbReference>
<feature type="active site" evidence="5 6">
    <location>
        <position position="179"/>
    </location>
</feature>
<dbReference type="NCBIfam" id="NF003217">
    <property type="entry name" value="PRK04183.1"/>
    <property type="match status" value="1"/>
</dbReference>
<dbReference type="AlphaFoldDB" id="A0A8F5BWS3"/>
<dbReference type="GO" id="GO:0006450">
    <property type="term" value="P:regulation of translational fidelity"/>
    <property type="evidence" value="ECO:0007669"/>
    <property type="project" value="InterPro"/>
</dbReference>
<dbReference type="PROSITE" id="PS51732">
    <property type="entry name" value="ASN_GLN_ASE_3"/>
    <property type="match status" value="1"/>
</dbReference>
<dbReference type="PIRSF" id="PIRSF001220">
    <property type="entry name" value="L-ASNase_gatD"/>
    <property type="match status" value="1"/>
</dbReference>
<dbReference type="Proteomes" id="UP000693941">
    <property type="component" value="Chromosome"/>
</dbReference>
<proteinExistence type="inferred from homology"/>
<sequence length="445" mass="49826">MQENYKGKAYDILKNLNIEEGDLIEIKKGDLRIRGILLPSYSKDERIFVIKLDNGYNIGISIDNISEIKLITKNSSKAQESERKEVSRNGAKSEIKIISTGGTIVSKVEYETGAVRPALTTEEIVQFLPEINEIAKVDAEVLFSILSENMKPEYWVKIAESVKKAFDEGNTGVVIAHGTDTMAYTASALAFSLRSLQGPVVLVGSQRSSDRPSSDSAINLLSAVTTAKYAPFGEVVVNMHADSSDTYALVHRGVKVRKMHSSRRDAFQSVNDKPLAKVLWKERKLVMLDKNYMSKKGETTLDAKFDNRAFLLYYYPGLDRDFLEHILTNTKIRGLIIAGTGLGHTSSDYVELFRKATKDGIFIGMTTQCLFGRVNMNVYTTGRQLLDAGVTPLEDMLPEVALVKLMWVLAHEQDLEKIRSLMISNLVGEINPRHTLDLFPRWSYE</sequence>
<dbReference type="RefSeq" id="WP_218260843.1">
    <property type="nucleotide sequence ID" value="NZ_CP077715.1"/>
</dbReference>
<feature type="active site" evidence="5">
    <location>
        <position position="103"/>
    </location>
</feature>
<comment type="function">
    <text evidence="5 7">Allows the formation of correctly charged Gln-tRNA(Gln) through the transamidation of misacylated Glu-tRNA(Gln) in organisms which lack glutaminyl-tRNA synthetase. The reaction takes place in the presence of glutamine and ATP through an activated gamma-phospho-Glu-tRNA(Gln). The GatDE system is specific for glutamate and does not act on aspartate.</text>
</comment>
<dbReference type="Gene3D" id="3.40.50.40">
    <property type="match status" value="1"/>
</dbReference>
<evidence type="ECO:0000256" key="1">
    <source>
        <dbReference type="ARBA" id="ARBA00022598"/>
    </source>
</evidence>
<organism evidence="11 12">
    <name type="scientific">Saccharolobus shibatae</name>
    <dbReference type="NCBI Taxonomy" id="2286"/>
    <lineage>
        <taxon>Archaea</taxon>
        <taxon>Thermoproteota</taxon>
        <taxon>Thermoprotei</taxon>
        <taxon>Sulfolobales</taxon>
        <taxon>Sulfolobaceae</taxon>
        <taxon>Saccharolobus</taxon>
    </lineage>
</organism>
<keyword evidence="3 5" id="KW-0067">ATP-binding</keyword>
<evidence type="ECO:0000259" key="9">
    <source>
        <dbReference type="Pfam" id="PF17763"/>
    </source>
</evidence>
<dbReference type="Pfam" id="PF18195">
    <property type="entry name" value="GatD_N"/>
    <property type="match status" value="1"/>
</dbReference>
<keyword evidence="1 5" id="KW-0436">Ligase</keyword>
<evidence type="ECO:0000256" key="6">
    <source>
        <dbReference type="PROSITE-ProRule" id="PRU10100"/>
    </source>
</evidence>
<protein>
    <recommendedName>
        <fullName evidence="5 7">Glutamyl-tRNA(Gln) amidotransferase subunit D</fullName>
        <shortName evidence="5">Glu-ADT subunit D</shortName>
        <ecNumber evidence="5 7">6.3.5.-</ecNumber>
    </recommendedName>
</protein>
<dbReference type="HAMAP" id="MF_00586">
    <property type="entry name" value="GatD"/>
    <property type="match status" value="1"/>
</dbReference>
<dbReference type="GO" id="GO:0006412">
    <property type="term" value="P:translation"/>
    <property type="evidence" value="ECO:0007669"/>
    <property type="project" value="UniProtKB-UniRule"/>
</dbReference>
<dbReference type="InterPro" id="IPR006033">
    <property type="entry name" value="AsnA_fam"/>
</dbReference>
<dbReference type="InterPro" id="IPR040918">
    <property type="entry name" value="GatD_N"/>
</dbReference>
<dbReference type="GeneID" id="65564019"/>
<dbReference type="GO" id="GO:0005524">
    <property type="term" value="F:ATP binding"/>
    <property type="evidence" value="ECO:0007669"/>
    <property type="project" value="UniProtKB-KW"/>
</dbReference>
<dbReference type="GO" id="GO:0004067">
    <property type="term" value="F:asparaginase activity"/>
    <property type="evidence" value="ECO:0007669"/>
    <property type="project" value="UniProtKB-UniRule"/>
</dbReference>
<keyword evidence="11" id="KW-0808">Transferase</keyword>
<evidence type="ECO:0000259" key="8">
    <source>
        <dbReference type="Pfam" id="PF00710"/>
    </source>
</evidence>
<dbReference type="GO" id="GO:0006520">
    <property type="term" value="P:amino acid metabolic process"/>
    <property type="evidence" value="ECO:0007669"/>
    <property type="project" value="InterPro"/>
</dbReference>
<dbReference type="InterPro" id="IPR037152">
    <property type="entry name" value="L-asparaginase_N_sf"/>
</dbReference>
<evidence type="ECO:0000259" key="10">
    <source>
        <dbReference type="Pfam" id="PF18195"/>
    </source>
</evidence>
<comment type="similarity">
    <text evidence="5 7">Belongs to the asparaginase 1 family. GatD subfamily.</text>
</comment>
<keyword evidence="2 5" id="KW-0547">Nucleotide-binding</keyword>
<dbReference type="PANTHER" id="PTHR11707">
    <property type="entry name" value="L-ASPARAGINASE"/>
    <property type="match status" value="1"/>
</dbReference>
<dbReference type="Gene3D" id="3.40.50.1170">
    <property type="entry name" value="L-asparaginase, N-terminal domain"/>
    <property type="match status" value="1"/>
</dbReference>
<feature type="domain" description="GatD N-terminal" evidence="10">
    <location>
        <begin position="18"/>
        <end position="71"/>
    </location>
</feature>
<evidence type="ECO:0000256" key="5">
    <source>
        <dbReference type="HAMAP-Rule" id="MF_00586"/>
    </source>
</evidence>
<feature type="domain" description="Asparaginase/glutaminase C-terminal" evidence="9">
    <location>
        <begin position="310"/>
        <end position="422"/>
    </location>
</feature>
<evidence type="ECO:0000256" key="3">
    <source>
        <dbReference type="ARBA" id="ARBA00022840"/>
    </source>
</evidence>
<dbReference type="NCBIfam" id="TIGR00519">
    <property type="entry name" value="asnASE_I"/>
    <property type="match status" value="1"/>
</dbReference>
<name>A0A8F5BWS3_9CREN</name>
<feature type="domain" description="L-asparaginase N-terminal" evidence="8">
    <location>
        <begin position="95"/>
        <end position="281"/>
    </location>
</feature>
<dbReference type="InterPro" id="IPR027473">
    <property type="entry name" value="L-asparaginase_C"/>
</dbReference>
<evidence type="ECO:0000256" key="4">
    <source>
        <dbReference type="ARBA" id="ARBA00022917"/>
    </source>
</evidence>
<evidence type="ECO:0000313" key="12">
    <source>
        <dbReference type="Proteomes" id="UP000693941"/>
    </source>
</evidence>
<dbReference type="PIRSF" id="PIRSF500175">
    <property type="entry name" value="Glu_ADT_D"/>
    <property type="match status" value="1"/>
</dbReference>